<proteinExistence type="predicted"/>
<dbReference type="EMBL" id="BMMS01000002">
    <property type="protein sequence ID" value="GGO81994.1"/>
    <property type="molecule type" value="Genomic_DNA"/>
</dbReference>
<comment type="caution">
    <text evidence="2">The sequence shown here is derived from an EMBL/GenBank/DDBJ whole genome shotgun (WGS) entry which is preliminary data.</text>
</comment>
<accession>A0A917ZH14</accession>
<keyword evidence="1" id="KW-1133">Transmembrane helix</keyword>
<evidence type="ECO:0008006" key="4">
    <source>
        <dbReference type="Google" id="ProtNLM"/>
    </source>
</evidence>
<organism evidence="2 3">
    <name type="scientific">Wenjunlia tyrosinilytica</name>
    <dbReference type="NCBI Taxonomy" id="1544741"/>
    <lineage>
        <taxon>Bacteria</taxon>
        <taxon>Bacillati</taxon>
        <taxon>Actinomycetota</taxon>
        <taxon>Actinomycetes</taxon>
        <taxon>Kitasatosporales</taxon>
        <taxon>Streptomycetaceae</taxon>
        <taxon>Wenjunlia</taxon>
    </lineage>
</organism>
<dbReference type="AlphaFoldDB" id="A0A917ZH14"/>
<reference evidence="2" key="2">
    <citation type="submission" date="2020-09" db="EMBL/GenBank/DDBJ databases">
        <authorList>
            <person name="Sun Q."/>
            <person name="Zhou Y."/>
        </authorList>
    </citation>
    <scope>NUCLEOTIDE SEQUENCE</scope>
    <source>
        <strain evidence="2">CGMCC 4.7201</strain>
    </source>
</reference>
<evidence type="ECO:0000313" key="3">
    <source>
        <dbReference type="Proteomes" id="UP000641932"/>
    </source>
</evidence>
<sequence length="414" mass="45357">MIRGVIGHGENGPGGRATRRFLFVALGTVLALILALLLGDRSGAGSTPSPDAAVESLLQQRAHAVLTRNEGAFLATVDPAAAAFRARERAWFANVADVPLASWEYRVDRLQPRAARRVGADVRLGYRIKGYDREPVTSTEHLTLAQRDGRWRITAEREGVQQLWDFGRVHTVRGERSLVLGLDNPRTLRGYADDADRAVPAVNSVWKGRWSGRVVLEVPRSLGQMARLLGAPPATYRGIAAVTTGETGGSAAAPADRVIVNPEAFRVLTRLGRRVVIAHETTHVATRAFTTPRTPLWLSEGAADWVGYLGTGRTPEQIAPELTADVRAGKVPGRLPSNVDFGTTRQALAQSYEMAWFACRLIADEYGRDRLVELYKRVGRKDEGGVDTVMRAVLGVSLEQFTKQWRAEIVRELT</sequence>
<protein>
    <recommendedName>
        <fullName evidence="4">Peptidase MA superfamily protein</fullName>
    </recommendedName>
</protein>
<keyword evidence="3" id="KW-1185">Reference proteome</keyword>
<reference evidence="2" key="1">
    <citation type="journal article" date="2014" name="Int. J. Syst. Evol. Microbiol.">
        <title>Complete genome sequence of Corynebacterium casei LMG S-19264T (=DSM 44701T), isolated from a smear-ripened cheese.</title>
        <authorList>
            <consortium name="US DOE Joint Genome Institute (JGI-PGF)"/>
            <person name="Walter F."/>
            <person name="Albersmeier A."/>
            <person name="Kalinowski J."/>
            <person name="Ruckert C."/>
        </authorList>
    </citation>
    <scope>NUCLEOTIDE SEQUENCE</scope>
    <source>
        <strain evidence="2">CGMCC 4.7201</strain>
    </source>
</reference>
<evidence type="ECO:0000256" key="1">
    <source>
        <dbReference type="SAM" id="Phobius"/>
    </source>
</evidence>
<dbReference type="RefSeq" id="WP_229698128.1">
    <property type="nucleotide sequence ID" value="NZ_BMMS01000002.1"/>
</dbReference>
<keyword evidence="1" id="KW-0472">Membrane</keyword>
<keyword evidence="1" id="KW-0812">Transmembrane</keyword>
<feature type="transmembrane region" description="Helical" evidence="1">
    <location>
        <begin position="21"/>
        <end position="39"/>
    </location>
</feature>
<name>A0A917ZH14_9ACTN</name>
<evidence type="ECO:0000313" key="2">
    <source>
        <dbReference type="EMBL" id="GGO81994.1"/>
    </source>
</evidence>
<dbReference type="Proteomes" id="UP000641932">
    <property type="component" value="Unassembled WGS sequence"/>
</dbReference>
<gene>
    <name evidence="2" type="ORF">GCM10012280_07590</name>
</gene>